<proteinExistence type="predicted"/>
<keyword evidence="2" id="KW-1185">Reference proteome</keyword>
<dbReference type="OrthoDB" id="2937756at2"/>
<dbReference type="Proteomes" id="UP000017805">
    <property type="component" value="Chromosome"/>
</dbReference>
<dbReference type="EMBL" id="CP006643">
    <property type="protein sequence ID" value="AGX04742.1"/>
    <property type="molecule type" value="Genomic_DNA"/>
</dbReference>
<reference evidence="1 2" key="1">
    <citation type="submission" date="2013-07" db="EMBL/GenBank/DDBJ databases">
        <title>Complete genome sequence of Bacillus infantis NRRL B-14911 that has potential to induce cardiac disease by antigenic mimicry.</title>
        <authorList>
            <person name="Massilamany C."/>
            <person name="Smith T.P.L."/>
            <person name="Loy J.D."/>
            <person name="Barletta R."/>
            <person name="Reddy J."/>
        </authorList>
    </citation>
    <scope>NUCLEOTIDE SEQUENCE [LARGE SCALE GENOMIC DNA]</scope>
    <source>
        <strain evidence="1 2">NRRL B-14911</strain>
    </source>
</reference>
<evidence type="ECO:0000313" key="2">
    <source>
        <dbReference type="Proteomes" id="UP000017805"/>
    </source>
</evidence>
<sequence>MRIEKLKTYYGYDLLIDRVLYKRCLNCESWFPYEDEMGFCRSCIRKAHRHQK</sequence>
<organism evidence="1 2">
    <name type="scientific">Bacillus infantis NRRL B-14911</name>
    <dbReference type="NCBI Taxonomy" id="1367477"/>
    <lineage>
        <taxon>Bacteria</taxon>
        <taxon>Bacillati</taxon>
        <taxon>Bacillota</taxon>
        <taxon>Bacilli</taxon>
        <taxon>Bacillales</taxon>
        <taxon>Bacillaceae</taxon>
        <taxon>Bacillus</taxon>
    </lineage>
</organism>
<dbReference type="HOGENOM" id="CLU_3076752_0_0_9"/>
<dbReference type="PATRIC" id="fig|1367477.3.peg.2801"/>
<accession>U5LDU7</accession>
<protein>
    <submittedName>
        <fullName evidence="1">Uncharacterized protein</fullName>
    </submittedName>
</protein>
<dbReference type="RefSeq" id="WP_009793403.1">
    <property type="nucleotide sequence ID" value="NC_022524.1"/>
</dbReference>
<dbReference type="AlphaFoldDB" id="U5LDU7"/>
<gene>
    <name evidence="1" type="ORF">N288_14210</name>
</gene>
<dbReference type="STRING" id="1367477.N288_14210"/>
<evidence type="ECO:0000313" key="1">
    <source>
        <dbReference type="EMBL" id="AGX04742.1"/>
    </source>
</evidence>
<dbReference type="KEGG" id="bif:N288_14210"/>
<name>U5LDU7_9BACI</name>